<name>A0A379KDB6_9BURK</name>
<gene>
    <name evidence="2" type="ORF">NCTC13160_04924</name>
</gene>
<dbReference type="Proteomes" id="UP000254573">
    <property type="component" value="Unassembled WGS sequence"/>
</dbReference>
<reference evidence="2 3" key="1">
    <citation type="submission" date="2018-06" db="EMBL/GenBank/DDBJ databases">
        <authorList>
            <consortium name="Pathogen Informatics"/>
            <person name="Doyle S."/>
        </authorList>
    </citation>
    <scope>NUCLEOTIDE SEQUENCE [LARGE SCALE GENOMIC DNA]</scope>
    <source>
        <strain evidence="2 3">NCTC13160</strain>
    </source>
</reference>
<dbReference type="RefSeq" id="WP_115344699.1">
    <property type="nucleotide sequence ID" value="NZ_UGSG01000002.1"/>
</dbReference>
<evidence type="ECO:0000313" key="2">
    <source>
        <dbReference type="EMBL" id="SUD65826.1"/>
    </source>
</evidence>
<organism evidence="2 3">
    <name type="scientific">Pandoraea pnomenusa</name>
    <dbReference type="NCBI Taxonomy" id="93220"/>
    <lineage>
        <taxon>Bacteria</taxon>
        <taxon>Pseudomonadati</taxon>
        <taxon>Pseudomonadota</taxon>
        <taxon>Betaproteobacteria</taxon>
        <taxon>Burkholderiales</taxon>
        <taxon>Burkholderiaceae</taxon>
        <taxon>Pandoraea</taxon>
    </lineage>
</organism>
<feature type="transmembrane region" description="Helical" evidence="1">
    <location>
        <begin position="6"/>
        <end position="23"/>
    </location>
</feature>
<dbReference type="AlphaFoldDB" id="A0A379KDB6"/>
<sequence>MSFDLANTVTAVATAVTGLYAAMQYHFMRKQAEPHLSGFLNESEDGTLLLRLFVHPTTVPIWITKLTVSGCDLSQATQTVGPDGRYRFKAAHHPRSPALALDVRVPPDRVSTESATVMAFLAPRSAKSSFRISIHTRFMYLPVRYSIVLKARSARA</sequence>
<proteinExistence type="predicted"/>
<keyword evidence="1" id="KW-1133">Transmembrane helix</keyword>
<evidence type="ECO:0000256" key="1">
    <source>
        <dbReference type="SAM" id="Phobius"/>
    </source>
</evidence>
<protein>
    <submittedName>
        <fullName evidence="2">Uncharacterized protein</fullName>
    </submittedName>
</protein>
<keyword evidence="1" id="KW-0472">Membrane</keyword>
<dbReference type="OrthoDB" id="9156780at2"/>
<keyword evidence="1" id="KW-0812">Transmembrane</keyword>
<accession>A0A379KDB6</accession>
<dbReference type="EMBL" id="UGSG01000002">
    <property type="protein sequence ID" value="SUD65826.1"/>
    <property type="molecule type" value="Genomic_DNA"/>
</dbReference>
<evidence type="ECO:0000313" key="3">
    <source>
        <dbReference type="Proteomes" id="UP000254573"/>
    </source>
</evidence>